<accession>C3YTY5</accession>
<dbReference type="Pfam" id="PF22633">
    <property type="entry name" value="F5_F8_type_C_2"/>
    <property type="match status" value="1"/>
</dbReference>
<keyword evidence="5" id="KW-0430">Lectin</keyword>
<dbReference type="GO" id="GO:0001868">
    <property type="term" value="P:regulation of complement activation, lectin pathway"/>
    <property type="evidence" value="ECO:0007669"/>
    <property type="project" value="UniProtKB-ARBA"/>
</dbReference>
<comment type="subunit">
    <text evidence="3">Homotrimer.</text>
</comment>
<dbReference type="EMBL" id="GG666552">
    <property type="protein sequence ID" value="EEN56262.1"/>
    <property type="molecule type" value="Genomic_DNA"/>
</dbReference>
<protein>
    <recommendedName>
        <fullName evidence="8">F5/8 type C domain-containing protein</fullName>
    </recommendedName>
</protein>
<dbReference type="GO" id="GO:0010185">
    <property type="term" value="P:regulation of cellular defense response"/>
    <property type="evidence" value="ECO:0007669"/>
    <property type="project" value="UniProtKB-ARBA"/>
</dbReference>
<reference evidence="9" key="1">
    <citation type="journal article" date="2008" name="Nature">
        <title>The amphioxus genome and the evolution of the chordate karyotype.</title>
        <authorList>
            <consortium name="US DOE Joint Genome Institute (JGI-PGF)"/>
            <person name="Putnam N.H."/>
            <person name="Butts T."/>
            <person name="Ferrier D.E.K."/>
            <person name="Furlong R.F."/>
            <person name="Hellsten U."/>
            <person name="Kawashima T."/>
            <person name="Robinson-Rechavi M."/>
            <person name="Shoguchi E."/>
            <person name="Terry A."/>
            <person name="Yu J.-K."/>
            <person name="Benito-Gutierrez E.L."/>
            <person name="Dubchak I."/>
            <person name="Garcia-Fernandez J."/>
            <person name="Gibson-Brown J.J."/>
            <person name="Grigoriev I.V."/>
            <person name="Horton A.C."/>
            <person name="de Jong P.J."/>
            <person name="Jurka J."/>
            <person name="Kapitonov V.V."/>
            <person name="Kohara Y."/>
            <person name="Kuroki Y."/>
            <person name="Lindquist E."/>
            <person name="Lucas S."/>
            <person name="Osoegawa K."/>
            <person name="Pennacchio L.A."/>
            <person name="Salamov A.A."/>
            <person name="Satou Y."/>
            <person name="Sauka-Spengler T."/>
            <person name="Schmutz J."/>
            <person name="Shin-I T."/>
            <person name="Toyoda A."/>
            <person name="Bronner-Fraser M."/>
            <person name="Fujiyama A."/>
            <person name="Holland L.Z."/>
            <person name="Holland P.W.H."/>
            <person name="Satoh N."/>
            <person name="Rokhsar D.S."/>
        </authorList>
    </citation>
    <scope>NUCLEOTIDE SEQUENCE [LARGE SCALE GENOMIC DNA]</scope>
    <source>
        <strain evidence="9">S238N-H82</strain>
        <tissue evidence="9">Testes</tissue>
    </source>
</reference>
<dbReference type="InParanoid" id="C3YTY5"/>
<feature type="non-terminal residue" evidence="9">
    <location>
        <position position="1"/>
    </location>
</feature>
<dbReference type="AlphaFoldDB" id="C3YTY5"/>
<dbReference type="InterPro" id="IPR000421">
    <property type="entry name" value="FA58C"/>
</dbReference>
<keyword evidence="6" id="KW-0106">Calcium</keyword>
<evidence type="ECO:0000256" key="2">
    <source>
        <dbReference type="ARBA" id="ARBA00010147"/>
    </source>
</evidence>
<dbReference type="InterPro" id="IPR006585">
    <property type="entry name" value="FTP1"/>
</dbReference>
<feature type="domain" description="F5/8 type C" evidence="8">
    <location>
        <begin position="1"/>
        <end position="94"/>
    </location>
</feature>
<dbReference type="SMART" id="SM00607">
    <property type="entry name" value="FTP"/>
    <property type="match status" value="1"/>
</dbReference>
<dbReference type="GO" id="GO:0042806">
    <property type="term" value="F:fucose binding"/>
    <property type="evidence" value="ECO:0007669"/>
    <property type="project" value="UniProtKB-ARBA"/>
</dbReference>
<dbReference type="SUPFAM" id="SSF49785">
    <property type="entry name" value="Galactose-binding domain-like"/>
    <property type="match status" value="1"/>
</dbReference>
<keyword evidence="4" id="KW-0479">Metal-binding</keyword>
<dbReference type="InterPro" id="IPR008979">
    <property type="entry name" value="Galactose-bd-like_sf"/>
</dbReference>
<evidence type="ECO:0000256" key="7">
    <source>
        <dbReference type="ARBA" id="ARBA00023157"/>
    </source>
</evidence>
<keyword evidence="7" id="KW-1015">Disulfide bond</keyword>
<dbReference type="PANTHER" id="PTHR45713:SF6">
    <property type="entry name" value="F5_8 TYPE C DOMAIN-CONTAINING PROTEIN"/>
    <property type="match status" value="1"/>
</dbReference>
<comment type="similarity">
    <text evidence="2">Belongs to the fucolectin family.</text>
</comment>
<dbReference type="Gene3D" id="2.60.120.260">
    <property type="entry name" value="Galactose-binding domain-like"/>
    <property type="match status" value="1"/>
</dbReference>
<evidence type="ECO:0000256" key="4">
    <source>
        <dbReference type="ARBA" id="ARBA00022723"/>
    </source>
</evidence>
<evidence type="ECO:0000256" key="1">
    <source>
        <dbReference type="ARBA" id="ARBA00002219"/>
    </source>
</evidence>
<evidence type="ECO:0000313" key="9">
    <source>
        <dbReference type="EMBL" id="EEN56262.1"/>
    </source>
</evidence>
<evidence type="ECO:0000256" key="3">
    <source>
        <dbReference type="ARBA" id="ARBA00011233"/>
    </source>
</evidence>
<dbReference type="PROSITE" id="PS50022">
    <property type="entry name" value="FA58C_3"/>
    <property type="match status" value="1"/>
</dbReference>
<evidence type="ECO:0000256" key="6">
    <source>
        <dbReference type="ARBA" id="ARBA00022837"/>
    </source>
</evidence>
<dbReference type="PANTHER" id="PTHR45713">
    <property type="entry name" value="FTP DOMAIN-CONTAINING PROTEIN"/>
    <property type="match status" value="1"/>
</dbReference>
<dbReference type="GO" id="GO:0046872">
    <property type="term" value="F:metal ion binding"/>
    <property type="evidence" value="ECO:0007669"/>
    <property type="project" value="UniProtKB-KW"/>
</dbReference>
<evidence type="ECO:0000256" key="5">
    <source>
        <dbReference type="ARBA" id="ARBA00022734"/>
    </source>
</evidence>
<name>C3YTY5_BRAFL</name>
<sequence>PWWYVDLQSSRAVSHVTIVNRADCCQERINPFKVHVSSDTNILSSPTCGVEHSFAAGQTEMTISCGGIRGRYVGVHLPGSDRILSLCEVEVFQVSGDD</sequence>
<proteinExistence type="inferred from homology"/>
<evidence type="ECO:0000259" key="8">
    <source>
        <dbReference type="PROSITE" id="PS50022"/>
    </source>
</evidence>
<comment type="function">
    <text evidence="1">Acts as a defensive agent. Recognizes blood group fucosylated oligosaccharides including A, B, H and Lewis B-type antigens. Does not recognize Lewis A antigen and has low affinity for monovalent haptens.</text>
</comment>
<dbReference type="InterPro" id="IPR051941">
    <property type="entry name" value="BG_Antigen-Binding_Lectin"/>
</dbReference>
<gene>
    <name evidence="9" type="ORF">BRAFLDRAFT_204157</name>
</gene>
<organism>
    <name type="scientific">Branchiostoma floridae</name>
    <name type="common">Florida lancelet</name>
    <name type="synonym">Amphioxus</name>
    <dbReference type="NCBI Taxonomy" id="7739"/>
    <lineage>
        <taxon>Eukaryota</taxon>
        <taxon>Metazoa</taxon>
        <taxon>Chordata</taxon>
        <taxon>Cephalochordata</taxon>
        <taxon>Leptocardii</taxon>
        <taxon>Amphioxiformes</taxon>
        <taxon>Branchiostomatidae</taxon>
        <taxon>Branchiostoma</taxon>
    </lineage>
</organism>